<reference evidence="1 2" key="1">
    <citation type="submission" date="2023-10" db="EMBL/GenBank/DDBJ databases">
        <authorList>
            <person name="Botero Cardona J."/>
        </authorList>
    </citation>
    <scope>NUCLEOTIDE SEQUENCE [LARGE SCALE GENOMIC DNA]</scope>
    <source>
        <strain evidence="1 2">R-54839</strain>
    </source>
</reference>
<comment type="caution">
    <text evidence="1">The sequence shown here is derived from an EMBL/GenBank/DDBJ whole genome shotgun (WGS) entry which is preliminary data.</text>
</comment>
<proteinExistence type="predicted"/>
<organism evidence="1 2">
    <name type="scientific">Fructobacillus fructosus</name>
    <dbReference type="NCBI Taxonomy" id="1631"/>
    <lineage>
        <taxon>Bacteria</taxon>
        <taxon>Bacillati</taxon>
        <taxon>Bacillota</taxon>
        <taxon>Bacilli</taxon>
        <taxon>Lactobacillales</taxon>
        <taxon>Lactobacillaceae</taxon>
        <taxon>Fructobacillus</taxon>
    </lineage>
</organism>
<sequence>MAKQIAILQIGATDWTEQVKDEPVDWTFCQGIDLPVLLARQEQPKKLEADYVLLTDPTLDSVILARQIRDWPAYRVIYLGDFSSFSPVVQQALADRGAFYFEEQTAESVVNRILSDLFKGQVGFASRFSEKQFIPENNWAWHWQRAGRFDTRVSGDFGEDFQQIGTLKTFQTDFQPGQENLIYADYSTTGTAELALAFVFYQNGGLQQLKLFQNPDIRQMPMVRAPKQYLDYQILVLAKGNGELTLRNLHQRKSRHGLGYFLPGSERLLTEDNQEVNCYFNPGTKKGPLVVAFAGARLHVEGFEMMGQLDHLGYPYLLFTDTRAAGGAFMVGSQAFENLVIARINEAQMTLKQEAVDTIFVGYSMGSYPAMYYAGRCQSQHIVIAKPIINIGRFTQNGALAHQGENYDWPLDVRQVLTGRLDLQDSQQLDEKLWSSLANVDWPKARVDLFTMLADEYDGGSLGELLTYFNERGAKIRHQEVPGHHDEKIKEMLTFIEEAIQKQGQEERGLFY</sequence>
<name>A0ABM9MLQ4_9LACO</name>
<dbReference type="EMBL" id="CAUZLR010000001">
    <property type="protein sequence ID" value="CAK1224138.1"/>
    <property type="molecule type" value="Genomic_DNA"/>
</dbReference>
<dbReference type="Pfam" id="PF16929">
    <property type="entry name" value="Asp2"/>
    <property type="match status" value="1"/>
</dbReference>
<evidence type="ECO:0000313" key="1">
    <source>
        <dbReference type="EMBL" id="CAK1224138.1"/>
    </source>
</evidence>
<protein>
    <submittedName>
        <fullName evidence="1">DUF1100 family (FrsA)</fullName>
    </submittedName>
</protein>
<keyword evidence="2" id="KW-1185">Reference proteome</keyword>
<dbReference type="InterPro" id="IPR022267">
    <property type="entry name" value="Asp2"/>
</dbReference>
<evidence type="ECO:0000313" key="2">
    <source>
        <dbReference type="Proteomes" id="UP001314261"/>
    </source>
</evidence>
<dbReference type="NCBIfam" id="TIGR03712">
    <property type="entry name" value="acc_sec_asp2"/>
    <property type="match status" value="1"/>
</dbReference>
<dbReference type="SUPFAM" id="SSF53474">
    <property type="entry name" value="alpha/beta-Hydrolases"/>
    <property type="match status" value="1"/>
</dbReference>
<dbReference type="RefSeq" id="WP_187753220.1">
    <property type="nucleotide sequence ID" value="NZ_CAUZLR010000001.1"/>
</dbReference>
<gene>
    <name evidence="1" type="ORF">R54839_PPFHFPJH_00107</name>
</gene>
<accession>A0ABM9MLQ4</accession>
<dbReference type="InterPro" id="IPR029058">
    <property type="entry name" value="AB_hydrolase_fold"/>
</dbReference>
<dbReference type="Proteomes" id="UP001314261">
    <property type="component" value="Unassembled WGS sequence"/>
</dbReference>